<gene>
    <name evidence="2" type="ORF">K490DRAFT_58722</name>
</gene>
<organism evidence="2 3">
    <name type="scientific">Saccharata proteae CBS 121410</name>
    <dbReference type="NCBI Taxonomy" id="1314787"/>
    <lineage>
        <taxon>Eukaryota</taxon>
        <taxon>Fungi</taxon>
        <taxon>Dikarya</taxon>
        <taxon>Ascomycota</taxon>
        <taxon>Pezizomycotina</taxon>
        <taxon>Dothideomycetes</taxon>
        <taxon>Dothideomycetes incertae sedis</taxon>
        <taxon>Botryosphaeriales</taxon>
        <taxon>Saccharataceae</taxon>
        <taxon>Saccharata</taxon>
    </lineage>
</organism>
<evidence type="ECO:0000256" key="1">
    <source>
        <dbReference type="SAM" id="MobiDB-lite"/>
    </source>
</evidence>
<protein>
    <submittedName>
        <fullName evidence="2">Uncharacterized protein</fullName>
    </submittedName>
</protein>
<keyword evidence="3" id="KW-1185">Reference proteome</keyword>
<name>A0A9P4HU43_9PEZI</name>
<sequence length="200" mass="21008">MALVVGDRRCNGSEFSSARRAVGVTMKRASPEDWDVHRSPAGALGEEVTMYLPGANDGDGDGDGRGGARLGIFARRVSVESEGRFGGETLDLGPWTLDLGNFITDTVLVLSRRRRAGSEQAPYLTQTPAQARRGSPAPFPAEPRDKLGRGDCRLQRSRDKASSAKVGEMAGSSSSSSGTPMGLPVHYATTGATVGSLSLI</sequence>
<proteinExistence type="predicted"/>
<comment type="caution">
    <text evidence="2">The sequence shown here is derived from an EMBL/GenBank/DDBJ whole genome shotgun (WGS) entry which is preliminary data.</text>
</comment>
<evidence type="ECO:0000313" key="3">
    <source>
        <dbReference type="Proteomes" id="UP000799776"/>
    </source>
</evidence>
<feature type="region of interest" description="Disordered" evidence="1">
    <location>
        <begin position="115"/>
        <end position="183"/>
    </location>
</feature>
<accession>A0A9P4HU43</accession>
<reference evidence="2" key="1">
    <citation type="journal article" date="2020" name="Stud. Mycol.">
        <title>101 Dothideomycetes genomes: a test case for predicting lifestyles and emergence of pathogens.</title>
        <authorList>
            <person name="Haridas S."/>
            <person name="Albert R."/>
            <person name="Binder M."/>
            <person name="Bloem J."/>
            <person name="Labutti K."/>
            <person name="Salamov A."/>
            <person name="Andreopoulos B."/>
            <person name="Baker S."/>
            <person name="Barry K."/>
            <person name="Bills G."/>
            <person name="Bluhm B."/>
            <person name="Cannon C."/>
            <person name="Castanera R."/>
            <person name="Culley D."/>
            <person name="Daum C."/>
            <person name="Ezra D."/>
            <person name="Gonzalez J."/>
            <person name="Henrissat B."/>
            <person name="Kuo A."/>
            <person name="Liang C."/>
            <person name="Lipzen A."/>
            <person name="Lutzoni F."/>
            <person name="Magnuson J."/>
            <person name="Mondo S."/>
            <person name="Nolan M."/>
            <person name="Ohm R."/>
            <person name="Pangilinan J."/>
            <person name="Park H.-J."/>
            <person name="Ramirez L."/>
            <person name="Alfaro M."/>
            <person name="Sun H."/>
            <person name="Tritt A."/>
            <person name="Yoshinaga Y."/>
            <person name="Zwiers L.-H."/>
            <person name="Turgeon B."/>
            <person name="Goodwin S."/>
            <person name="Spatafora J."/>
            <person name="Crous P."/>
            <person name="Grigoriev I."/>
        </authorList>
    </citation>
    <scope>NUCLEOTIDE SEQUENCE</scope>
    <source>
        <strain evidence="2">CBS 121410</strain>
    </source>
</reference>
<dbReference type="AlphaFoldDB" id="A0A9P4HU43"/>
<feature type="compositionally biased region" description="Basic and acidic residues" evidence="1">
    <location>
        <begin position="142"/>
        <end position="162"/>
    </location>
</feature>
<dbReference type="EMBL" id="ML978731">
    <property type="protein sequence ID" value="KAF2085325.1"/>
    <property type="molecule type" value="Genomic_DNA"/>
</dbReference>
<evidence type="ECO:0000313" key="2">
    <source>
        <dbReference type="EMBL" id="KAF2085325.1"/>
    </source>
</evidence>
<dbReference type="Proteomes" id="UP000799776">
    <property type="component" value="Unassembled WGS sequence"/>
</dbReference>